<dbReference type="Proteomes" id="UP000436047">
    <property type="component" value="Unassembled WGS sequence"/>
</dbReference>
<reference evidence="1 2" key="1">
    <citation type="submission" date="2019-08" db="EMBL/GenBank/DDBJ databases">
        <title>In-depth cultivation of the pig gut microbiome towards novel bacterial diversity and tailored functional studies.</title>
        <authorList>
            <person name="Wylensek D."/>
            <person name="Hitch T.C.A."/>
            <person name="Clavel T."/>
        </authorList>
    </citation>
    <scope>NUCLEOTIDE SEQUENCE [LARGE SCALE GENOMIC DNA]</scope>
    <source>
        <strain evidence="1 2">WCA-389-WT-23B</strain>
    </source>
</reference>
<dbReference type="RefSeq" id="WP_154468032.1">
    <property type="nucleotide sequence ID" value="NZ_VUMI01000073.1"/>
</dbReference>
<organism evidence="1 2">
    <name type="scientific">Eisenbergiella porci</name>
    <dbReference type="NCBI Taxonomy" id="2652274"/>
    <lineage>
        <taxon>Bacteria</taxon>
        <taxon>Bacillati</taxon>
        <taxon>Bacillota</taxon>
        <taxon>Clostridia</taxon>
        <taxon>Lachnospirales</taxon>
        <taxon>Lachnospiraceae</taxon>
        <taxon>Eisenbergiella</taxon>
    </lineage>
</organism>
<proteinExistence type="predicted"/>
<gene>
    <name evidence="1" type="ORF">FYJ45_26505</name>
</gene>
<dbReference type="EMBL" id="VUMI01000073">
    <property type="protein sequence ID" value="MSS91644.1"/>
    <property type="molecule type" value="Genomic_DNA"/>
</dbReference>
<comment type="caution">
    <text evidence="1">The sequence shown here is derived from an EMBL/GenBank/DDBJ whole genome shotgun (WGS) entry which is preliminary data.</text>
</comment>
<keyword evidence="2" id="KW-1185">Reference proteome</keyword>
<protein>
    <submittedName>
        <fullName evidence="1">Uncharacterized protein</fullName>
    </submittedName>
</protein>
<name>A0A6N7WPM7_9FIRM</name>
<evidence type="ECO:0000313" key="1">
    <source>
        <dbReference type="EMBL" id="MSS91644.1"/>
    </source>
</evidence>
<sequence>MEVGEYYEIAKESTSQAILGAVQDTKETVQNFHAGGVPPANMKAISAKVGDGKLKITFTEPDDTVIDGQLICTVKGCMVRIKAGSYPVDEKDGELVVDNTEPGKYSSNGIEINGLVNDTTYYLAFFPYSDQGLYNYNQANRLEATPKAYILYGYKINKNDSNPATRITYTEMAVGMTPAAMDFASGKFNYGSWAGAWFIEGNKPYMVKNDGTVDYELDANDYTKKKDGTASDVANSSYGGNAMASFPLMWFKRWEDSQYEYCNICNIQLDETYTAYAHTRQDGSIMDVKYLAMFEGSYISSKMRSLSGQAPGVSQTAATEISYATANGARWYTQSFSEWAMVGDLLRLISRNDNAQVAFGYGRGGANAAMNTGSLVAKGQFFGYSEAQSTVNAVKVFHIENFWGNVWNRIAGLMNLSGKIYTKEVPPYNTTGSGYTNTGLTPAGTNGGYINLTKMLAAGRVGYTASGSATTYAADGFWFNNSQSNYALVGGGWGFAAGCGASCLSLGDAASNAYTSFGACLSCEQPAA</sequence>
<evidence type="ECO:0000313" key="2">
    <source>
        <dbReference type="Proteomes" id="UP000436047"/>
    </source>
</evidence>
<dbReference type="GeneID" id="86056553"/>
<accession>A0A6N7WPM7</accession>
<dbReference type="AlphaFoldDB" id="A0A6N7WPM7"/>